<dbReference type="Pfam" id="PF01040">
    <property type="entry name" value="UbiA"/>
    <property type="match status" value="1"/>
</dbReference>
<keyword evidence="2 5" id="KW-0812">Transmembrane</keyword>
<feature type="transmembrane region" description="Helical" evidence="5">
    <location>
        <begin position="214"/>
        <end position="239"/>
    </location>
</feature>
<evidence type="ECO:0000256" key="3">
    <source>
        <dbReference type="ARBA" id="ARBA00022989"/>
    </source>
</evidence>
<keyword evidence="7" id="KW-1185">Reference proteome</keyword>
<dbReference type="InterPro" id="IPR000537">
    <property type="entry name" value="UbiA_prenyltransferase"/>
</dbReference>
<feature type="transmembrane region" description="Helical" evidence="5">
    <location>
        <begin position="178"/>
        <end position="194"/>
    </location>
</feature>
<evidence type="ECO:0000256" key="2">
    <source>
        <dbReference type="ARBA" id="ARBA00022692"/>
    </source>
</evidence>
<dbReference type="InterPro" id="IPR044878">
    <property type="entry name" value="UbiA_sf"/>
</dbReference>
<reference evidence="7" key="1">
    <citation type="journal article" date="2019" name="Int. J. Syst. Evol. Microbiol.">
        <title>The Global Catalogue of Microorganisms (GCM) 10K type strain sequencing project: providing services to taxonomists for standard genome sequencing and annotation.</title>
        <authorList>
            <consortium name="The Broad Institute Genomics Platform"/>
            <consortium name="The Broad Institute Genome Sequencing Center for Infectious Disease"/>
            <person name="Wu L."/>
            <person name="Ma J."/>
        </authorList>
    </citation>
    <scope>NUCLEOTIDE SEQUENCE [LARGE SCALE GENOMIC DNA]</scope>
    <source>
        <strain evidence="7">CGMCC 4.7289</strain>
    </source>
</reference>
<comment type="caution">
    <text evidence="6">The sequence shown here is derived from an EMBL/GenBank/DDBJ whole genome shotgun (WGS) entry which is preliminary data.</text>
</comment>
<keyword evidence="4 5" id="KW-0472">Membrane</keyword>
<protein>
    <submittedName>
        <fullName evidence="6">UbiA prenyltransferase family protein</fullName>
    </submittedName>
</protein>
<evidence type="ECO:0000313" key="6">
    <source>
        <dbReference type="EMBL" id="MFC4131626.1"/>
    </source>
</evidence>
<dbReference type="CDD" id="cd13963">
    <property type="entry name" value="PT_UbiA_2"/>
    <property type="match status" value="1"/>
</dbReference>
<evidence type="ECO:0000313" key="7">
    <source>
        <dbReference type="Proteomes" id="UP001595816"/>
    </source>
</evidence>
<dbReference type="Proteomes" id="UP001595816">
    <property type="component" value="Unassembled WGS sequence"/>
</dbReference>
<dbReference type="EMBL" id="JBHSAY010000006">
    <property type="protein sequence ID" value="MFC4131626.1"/>
    <property type="molecule type" value="Genomic_DNA"/>
</dbReference>
<evidence type="ECO:0000256" key="5">
    <source>
        <dbReference type="SAM" id="Phobius"/>
    </source>
</evidence>
<organism evidence="6 7">
    <name type="scientific">Hamadaea flava</name>
    <dbReference type="NCBI Taxonomy" id="1742688"/>
    <lineage>
        <taxon>Bacteria</taxon>
        <taxon>Bacillati</taxon>
        <taxon>Actinomycetota</taxon>
        <taxon>Actinomycetes</taxon>
        <taxon>Micromonosporales</taxon>
        <taxon>Micromonosporaceae</taxon>
        <taxon>Hamadaea</taxon>
    </lineage>
</organism>
<evidence type="ECO:0000256" key="4">
    <source>
        <dbReference type="ARBA" id="ARBA00023136"/>
    </source>
</evidence>
<proteinExistence type="predicted"/>
<keyword evidence="3 5" id="KW-1133">Transmembrane helix</keyword>
<comment type="subcellular location">
    <subcellularLocation>
        <location evidence="1">Membrane</location>
        <topology evidence="1">Multi-pass membrane protein</topology>
    </subcellularLocation>
</comment>
<dbReference type="Gene3D" id="1.10.357.140">
    <property type="entry name" value="UbiA prenyltransferase"/>
    <property type="match status" value="1"/>
</dbReference>
<feature type="transmembrane region" description="Helical" evidence="5">
    <location>
        <begin position="245"/>
        <end position="265"/>
    </location>
</feature>
<accession>A0ABV8LKX1</accession>
<sequence>MVQTLESPATTALDDIPVRFRWRALLSLLRPRHWIKGAPVLVAPLVTAPVAAAGHAAPLGLTLAAFLAASSTVYVLNDLRDRDADRLHPVKRLRALPSGRVTVRAATLLLVVLAGITAALLTLLPLVVAGVVGAYVAVNVWYSLALKHQPLVDVSVVAAGFVLRALAGTVAAGLPVRPFLLICVYCACVALSLGKRRHELAMVGDAHRSALSAYSVPFLDHVVVVNLVVALAGYVAFLWGLASPYGAVATVVTFPFATFTIYRYLQMVMVDRSGGDPVVDLVRDGPMRAGAGLWAAALAAVLIASAL</sequence>
<gene>
    <name evidence="6" type="ORF">ACFOZ4_13525</name>
</gene>
<feature type="transmembrane region" description="Helical" evidence="5">
    <location>
        <begin position="59"/>
        <end position="76"/>
    </location>
</feature>
<dbReference type="RefSeq" id="WP_253755318.1">
    <property type="nucleotide sequence ID" value="NZ_JAMZDZ010000001.1"/>
</dbReference>
<name>A0ABV8LKX1_9ACTN</name>
<evidence type="ECO:0000256" key="1">
    <source>
        <dbReference type="ARBA" id="ARBA00004141"/>
    </source>
</evidence>